<dbReference type="UniPathway" id="UPA00070">
    <property type="reaction ID" value="UER00119"/>
</dbReference>
<comment type="catalytic activity">
    <reaction evidence="7">
        <text>orotidine 5'-phosphate + diphosphate = orotate + 5-phospho-alpha-D-ribose 1-diphosphate</text>
        <dbReference type="Rhea" id="RHEA:10380"/>
        <dbReference type="ChEBI" id="CHEBI:30839"/>
        <dbReference type="ChEBI" id="CHEBI:33019"/>
        <dbReference type="ChEBI" id="CHEBI:57538"/>
        <dbReference type="ChEBI" id="CHEBI:58017"/>
        <dbReference type="EC" id="2.4.2.10"/>
    </reaction>
</comment>
<evidence type="ECO:0000259" key="8">
    <source>
        <dbReference type="Pfam" id="PF00156"/>
    </source>
</evidence>
<dbReference type="InterPro" id="IPR023031">
    <property type="entry name" value="OPRT"/>
</dbReference>
<evidence type="ECO:0000256" key="6">
    <source>
        <dbReference type="ARBA" id="ARBA00022975"/>
    </source>
</evidence>
<dbReference type="PANTHER" id="PTHR19278:SF9">
    <property type="entry name" value="URIDINE 5'-MONOPHOSPHATE SYNTHASE"/>
    <property type="match status" value="1"/>
</dbReference>
<name>A0A4V2UV68_9BACL</name>
<protein>
    <recommendedName>
        <fullName evidence="2 7">Orotate phosphoribosyltransferase</fullName>
        <shortName evidence="7">OPRT</shortName>
        <shortName evidence="7">OPRTase</shortName>
        <ecNumber evidence="2 7">2.4.2.10</ecNumber>
    </recommendedName>
</protein>
<evidence type="ECO:0000256" key="1">
    <source>
        <dbReference type="ARBA" id="ARBA00004889"/>
    </source>
</evidence>
<dbReference type="Gene3D" id="3.40.50.2020">
    <property type="match status" value="1"/>
</dbReference>
<evidence type="ECO:0000256" key="7">
    <source>
        <dbReference type="HAMAP-Rule" id="MF_01208"/>
    </source>
</evidence>
<feature type="binding site" description="in other chain" evidence="7">
    <location>
        <begin position="115"/>
        <end position="123"/>
    </location>
    <ligand>
        <name>5-phospho-alpha-D-ribose 1-diphosphate</name>
        <dbReference type="ChEBI" id="CHEBI:58017"/>
        <note>ligand shared between dimeric partners</note>
    </ligand>
</feature>
<evidence type="ECO:0000256" key="5">
    <source>
        <dbReference type="ARBA" id="ARBA00022842"/>
    </source>
</evidence>
<feature type="binding site" description="in other chain" evidence="7">
    <location>
        <position position="93"/>
    </location>
    <ligand>
        <name>5-phospho-alpha-D-ribose 1-diphosphate</name>
        <dbReference type="ChEBI" id="CHEBI:58017"/>
        <note>ligand shared between dimeric partners</note>
    </ligand>
</feature>
<dbReference type="SUPFAM" id="SSF53271">
    <property type="entry name" value="PRTase-like"/>
    <property type="match status" value="1"/>
</dbReference>
<sequence>MTQSWNILEALERTCVLKEGHFLLSSGRHSRQYMQCAQLLQHPQEAEEAGKAVAALFQDESIDVVVGPALGGVIIAYEVARALGVRNIFAERKDGKMELRRGFSVEPHERILVVEDVVTTGGSVLEVIRLLEQEGAKNIVGVGSIVDRSGGNHPFQVPYRALIPMDIISYPATECLLCHEGKPLVKPGSRKSVAGK</sequence>
<dbReference type="CDD" id="cd06223">
    <property type="entry name" value="PRTases_typeI"/>
    <property type="match status" value="1"/>
</dbReference>
<organism evidence="9 10">
    <name type="scientific">Hazenella coriacea</name>
    <dbReference type="NCBI Taxonomy" id="1179467"/>
    <lineage>
        <taxon>Bacteria</taxon>
        <taxon>Bacillati</taxon>
        <taxon>Bacillota</taxon>
        <taxon>Bacilli</taxon>
        <taxon>Bacillales</taxon>
        <taxon>Thermoactinomycetaceae</taxon>
        <taxon>Hazenella</taxon>
    </lineage>
</organism>
<keyword evidence="4 7" id="KW-0808">Transferase</keyword>
<dbReference type="HAMAP" id="MF_01208">
    <property type="entry name" value="PyrE"/>
    <property type="match status" value="1"/>
</dbReference>
<gene>
    <name evidence="7" type="primary">pyrE</name>
    <name evidence="9" type="ORF">EDD58_1038</name>
</gene>
<dbReference type="AlphaFoldDB" id="A0A4V2UV68"/>
<dbReference type="RefSeq" id="WP_131923992.1">
    <property type="nucleotide sequence ID" value="NZ_SMAG01000003.1"/>
</dbReference>
<comment type="similarity">
    <text evidence="7">Belongs to the purine/pyrimidine phosphoribosyltransferase family. PyrE subfamily.</text>
</comment>
<feature type="binding site" evidence="7">
    <location>
        <position position="119"/>
    </location>
    <ligand>
        <name>orotate</name>
        <dbReference type="ChEBI" id="CHEBI:30839"/>
    </ligand>
</feature>
<keyword evidence="10" id="KW-1185">Reference proteome</keyword>
<evidence type="ECO:0000313" key="10">
    <source>
        <dbReference type="Proteomes" id="UP000294937"/>
    </source>
</evidence>
<dbReference type="NCBIfam" id="TIGR01367">
    <property type="entry name" value="pyrE_Therm"/>
    <property type="match status" value="1"/>
</dbReference>
<comment type="subunit">
    <text evidence="7">Homodimer.</text>
</comment>
<proteinExistence type="inferred from homology"/>
<feature type="binding site" evidence="7">
    <location>
        <position position="148"/>
    </location>
    <ligand>
        <name>orotate</name>
        <dbReference type="ChEBI" id="CHEBI:30839"/>
    </ligand>
</feature>
<dbReference type="GO" id="GO:0000287">
    <property type="term" value="F:magnesium ion binding"/>
    <property type="evidence" value="ECO:0007669"/>
    <property type="project" value="UniProtKB-UniRule"/>
</dbReference>
<dbReference type="GO" id="GO:0044205">
    <property type="term" value="P:'de novo' UMP biosynthetic process"/>
    <property type="evidence" value="ECO:0007669"/>
    <property type="project" value="UniProtKB-UniRule"/>
</dbReference>
<dbReference type="PANTHER" id="PTHR19278">
    <property type="entry name" value="OROTATE PHOSPHORIBOSYLTRANSFERASE"/>
    <property type="match status" value="1"/>
</dbReference>
<comment type="function">
    <text evidence="7">Catalyzes the transfer of a ribosyl phosphate group from 5-phosphoribose 1-diphosphate to orotate, leading to the formation of orotidine monophosphate (OMP).</text>
</comment>
<evidence type="ECO:0000313" key="9">
    <source>
        <dbReference type="EMBL" id="TCS94597.1"/>
    </source>
</evidence>
<evidence type="ECO:0000256" key="2">
    <source>
        <dbReference type="ARBA" id="ARBA00011971"/>
    </source>
</evidence>
<keyword evidence="3 7" id="KW-0328">Glycosyltransferase</keyword>
<dbReference type="OrthoDB" id="9802134at2"/>
<comment type="caution">
    <text evidence="7">Lacks conserved residue(s) required for the propagation of feature annotation.</text>
</comment>
<dbReference type="GO" id="GO:0004588">
    <property type="term" value="F:orotate phosphoribosyltransferase activity"/>
    <property type="evidence" value="ECO:0007669"/>
    <property type="project" value="UniProtKB-UniRule"/>
</dbReference>
<feature type="binding site" evidence="7">
    <location>
        <position position="92"/>
    </location>
    <ligand>
        <name>5-phospho-alpha-D-ribose 1-diphosphate</name>
        <dbReference type="ChEBI" id="CHEBI:58017"/>
        <note>ligand shared between dimeric partners</note>
    </ligand>
</feature>
<dbReference type="EC" id="2.4.2.10" evidence="2 7"/>
<dbReference type="GO" id="GO:0019856">
    <property type="term" value="P:pyrimidine nucleobase biosynthetic process"/>
    <property type="evidence" value="ECO:0007669"/>
    <property type="project" value="InterPro"/>
</dbReference>
<accession>A0A4V2UV68</accession>
<dbReference type="Proteomes" id="UP000294937">
    <property type="component" value="Unassembled WGS sequence"/>
</dbReference>
<dbReference type="Pfam" id="PF00156">
    <property type="entry name" value="Pribosyltran"/>
    <property type="match status" value="1"/>
</dbReference>
<evidence type="ECO:0000256" key="4">
    <source>
        <dbReference type="ARBA" id="ARBA00022679"/>
    </source>
</evidence>
<dbReference type="InterPro" id="IPR029057">
    <property type="entry name" value="PRTase-like"/>
</dbReference>
<feature type="domain" description="Phosphoribosyltransferase" evidence="8">
    <location>
        <begin position="37"/>
        <end position="150"/>
    </location>
</feature>
<comment type="caution">
    <text evidence="9">The sequence shown here is derived from an EMBL/GenBank/DDBJ whole genome shotgun (WGS) entry which is preliminary data.</text>
</comment>
<dbReference type="InterPro" id="IPR000836">
    <property type="entry name" value="PRTase_dom"/>
</dbReference>
<keyword evidence="5 7" id="KW-0460">Magnesium</keyword>
<dbReference type="EMBL" id="SMAG01000003">
    <property type="protein sequence ID" value="TCS94597.1"/>
    <property type="molecule type" value="Genomic_DNA"/>
</dbReference>
<evidence type="ECO:0000256" key="3">
    <source>
        <dbReference type="ARBA" id="ARBA00022676"/>
    </source>
</evidence>
<reference evidence="9 10" key="1">
    <citation type="submission" date="2019-03" db="EMBL/GenBank/DDBJ databases">
        <title>Genomic Encyclopedia of Type Strains, Phase IV (KMG-IV): sequencing the most valuable type-strain genomes for metagenomic binning, comparative biology and taxonomic classification.</title>
        <authorList>
            <person name="Goeker M."/>
        </authorList>
    </citation>
    <scope>NUCLEOTIDE SEQUENCE [LARGE SCALE GENOMIC DNA]</scope>
    <source>
        <strain evidence="9 10">DSM 45707</strain>
    </source>
</reference>
<dbReference type="InterPro" id="IPR006273">
    <property type="entry name" value="Orotate_PRibTrfase_bac"/>
</dbReference>
<comment type="cofactor">
    <cofactor evidence="7">
        <name>Mg(2+)</name>
        <dbReference type="ChEBI" id="CHEBI:18420"/>
    </cofactor>
</comment>
<comment type="pathway">
    <text evidence="1 7">Pyrimidine metabolism; UMP biosynthesis via de novo pathway; UMP from orotate: step 1/2.</text>
</comment>
<keyword evidence="6 7" id="KW-0665">Pyrimidine biosynthesis</keyword>